<dbReference type="SUPFAM" id="SSF54236">
    <property type="entry name" value="Ubiquitin-like"/>
    <property type="match status" value="1"/>
</dbReference>
<evidence type="ECO:0000313" key="3">
    <source>
        <dbReference type="EMBL" id="KAK7441540.1"/>
    </source>
</evidence>
<feature type="region of interest" description="Disordered" evidence="1">
    <location>
        <begin position="270"/>
        <end position="306"/>
    </location>
</feature>
<evidence type="ECO:0000259" key="2">
    <source>
        <dbReference type="PROSITE" id="PS50053"/>
    </source>
</evidence>
<dbReference type="SMART" id="SM00213">
    <property type="entry name" value="UBQ"/>
    <property type="match status" value="1"/>
</dbReference>
<dbReference type="EMBL" id="JBANRG010000062">
    <property type="protein sequence ID" value="KAK7441540.1"/>
    <property type="molecule type" value="Genomic_DNA"/>
</dbReference>
<feature type="domain" description="Ubiquitin-like" evidence="2">
    <location>
        <begin position="2"/>
        <end position="74"/>
    </location>
</feature>
<dbReference type="Proteomes" id="UP001498398">
    <property type="component" value="Unassembled WGS sequence"/>
</dbReference>
<proteinExistence type="predicted"/>
<accession>A0ABR1IYS0</accession>
<dbReference type="Pfam" id="PF00240">
    <property type="entry name" value="ubiquitin"/>
    <property type="match status" value="1"/>
</dbReference>
<reference evidence="3 4" key="1">
    <citation type="submission" date="2024-01" db="EMBL/GenBank/DDBJ databases">
        <title>A draft genome for the cacao thread blight pathogen Marasmiellus scandens.</title>
        <authorList>
            <person name="Baruah I.K."/>
            <person name="Leung J."/>
            <person name="Bukari Y."/>
            <person name="Amoako-Attah I."/>
            <person name="Meinhardt L.W."/>
            <person name="Bailey B.A."/>
            <person name="Cohen S.P."/>
        </authorList>
    </citation>
    <scope>NUCLEOTIDE SEQUENCE [LARGE SCALE GENOMIC DNA]</scope>
    <source>
        <strain evidence="3 4">GH-19</strain>
    </source>
</reference>
<name>A0ABR1IYS0_9AGAR</name>
<evidence type="ECO:0000256" key="1">
    <source>
        <dbReference type="SAM" id="MobiDB-lite"/>
    </source>
</evidence>
<gene>
    <name evidence="3" type="ORF">VKT23_016533</name>
</gene>
<dbReference type="InterPro" id="IPR000626">
    <property type="entry name" value="Ubiquitin-like_dom"/>
</dbReference>
<dbReference type="PROSITE" id="PS50053">
    <property type="entry name" value="UBIQUITIN_2"/>
    <property type="match status" value="1"/>
</dbReference>
<organism evidence="3 4">
    <name type="scientific">Marasmiellus scandens</name>
    <dbReference type="NCBI Taxonomy" id="2682957"/>
    <lineage>
        <taxon>Eukaryota</taxon>
        <taxon>Fungi</taxon>
        <taxon>Dikarya</taxon>
        <taxon>Basidiomycota</taxon>
        <taxon>Agaricomycotina</taxon>
        <taxon>Agaricomycetes</taxon>
        <taxon>Agaricomycetidae</taxon>
        <taxon>Agaricales</taxon>
        <taxon>Marasmiineae</taxon>
        <taxon>Omphalotaceae</taxon>
        <taxon>Marasmiellus</taxon>
    </lineage>
</organism>
<keyword evidence="4" id="KW-1185">Reference proteome</keyword>
<dbReference type="PROSITE" id="PS00290">
    <property type="entry name" value="IG_MHC"/>
    <property type="match status" value="1"/>
</dbReference>
<evidence type="ECO:0000313" key="4">
    <source>
        <dbReference type="Proteomes" id="UP001498398"/>
    </source>
</evidence>
<dbReference type="InterPro" id="IPR029071">
    <property type="entry name" value="Ubiquitin-like_domsf"/>
</dbReference>
<dbReference type="CDD" id="cd17039">
    <property type="entry name" value="Ubl_ubiquitin_like"/>
    <property type="match status" value="1"/>
</dbReference>
<dbReference type="Gene3D" id="3.10.20.90">
    <property type="entry name" value="Phosphatidylinositol 3-kinase Catalytic Subunit, Chain A, domain 1"/>
    <property type="match status" value="1"/>
</dbReference>
<protein>
    <recommendedName>
        <fullName evidence="2">Ubiquitin-like domain-containing protein</fullName>
    </recommendedName>
</protein>
<sequence length="535" mass="60369">MVQLFLSDFRSPEIYTVYDIVPERHRVWDLKEQIEDAEGIPAGSQRLEFNGLALENSQFLEEYSIPDNGLISLVPTPVLLAIDKSAIDLGNEPRFISVDDIPQSVTFPIDLNIADLETFEKKIIRKLGVTWFSWAVKDGKGIRLQFKFCDRMLSSNQTLFEQGIREGDTINAICEIVAASQKLSYYDMFKDAIPCSYEPVRSKVVTVNHNWNGQMKHPRIRGKPLKQGECFSIPEIAQDRDWISIPRSSPREYFPSTLLSITKITTATSPLPLRRRKSESSYPDPVQEPRPTPENRSQSSDPDPINEEEISLIEGPRLKLPPFEYPKATPLEFLFKVADGGHSLINVTLDYNEISSPDDDTTLVRVKVLCQSFGTRRISAISIHITIPGDEIVDFEPKERFDSEEIVTKFAVRDRATVEYGLKSVGVNSPIGYGVQVGIGASKGKEREVGFQGKQSSRKMMMGNVIQGNTVCWSAKEALTGLGGNGLEGEQGEMWFMLKGKPDVFEYDCRVTHVKDQKEKTKQAMSKSWFQRHFG</sequence>
<comment type="caution">
    <text evidence="3">The sequence shown here is derived from an EMBL/GenBank/DDBJ whole genome shotgun (WGS) entry which is preliminary data.</text>
</comment>
<dbReference type="InterPro" id="IPR003006">
    <property type="entry name" value="Ig/MHC_CS"/>
</dbReference>